<dbReference type="PROSITE" id="PS50853">
    <property type="entry name" value="FN3"/>
    <property type="match status" value="1"/>
</dbReference>
<keyword evidence="1 2" id="KW-0732">Signal</keyword>
<dbReference type="InterPro" id="IPR036116">
    <property type="entry name" value="FN3_sf"/>
</dbReference>
<protein>
    <submittedName>
        <fullName evidence="4">T9SS C-terminal target domain-containing protein</fullName>
    </submittedName>
</protein>
<accession>A0A3G8XK40</accession>
<dbReference type="SMART" id="SM00060">
    <property type="entry name" value="FN3"/>
    <property type="match status" value="1"/>
</dbReference>
<evidence type="ECO:0000256" key="1">
    <source>
        <dbReference type="ARBA" id="ARBA00022729"/>
    </source>
</evidence>
<dbReference type="RefSeq" id="WP_125024411.1">
    <property type="nucleotide sequence ID" value="NZ_CP034159.1"/>
</dbReference>
<dbReference type="Gene3D" id="2.60.40.10">
    <property type="entry name" value="Immunoglobulins"/>
    <property type="match status" value="2"/>
</dbReference>
<feature type="domain" description="Fibronectin type-III" evidence="3">
    <location>
        <begin position="652"/>
        <end position="737"/>
    </location>
</feature>
<feature type="chain" id="PRO_5017960198" evidence="2">
    <location>
        <begin position="20"/>
        <end position="972"/>
    </location>
</feature>
<proteinExistence type="predicted"/>
<dbReference type="SUPFAM" id="SSF55486">
    <property type="entry name" value="Metalloproteases ('zincins'), catalytic domain"/>
    <property type="match status" value="1"/>
</dbReference>
<organism evidence="4 5">
    <name type="scientific">Kaistella carnis</name>
    <dbReference type="NCBI Taxonomy" id="1241979"/>
    <lineage>
        <taxon>Bacteria</taxon>
        <taxon>Pseudomonadati</taxon>
        <taxon>Bacteroidota</taxon>
        <taxon>Flavobacteriia</taxon>
        <taxon>Flavobacteriales</taxon>
        <taxon>Weeksellaceae</taxon>
        <taxon>Chryseobacterium group</taxon>
        <taxon>Kaistella</taxon>
    </lineage>
</organism>
<dbReference type="OrthoDB" id="9792152at2"/>
<dbReference type="InterPro" id="IPR024079">
    <property type="entry name" value="MetalloPept_cat_dom_sf"/>
</dbReference>
<dbReference type="Pfam" id="PF00041">
    <property type="entry name" value="fn3"/>
    <property type="match status" value="1"/>
</dbReference>
<dbReference type="InterPro" id="IPR013783">
    <property type="entry name" value="Ig-like_fold"/>
</dbReference>
<dbReference type="InterPro" id="IPR026444">
    <property type="entry name" value="Secre_tail"/>
</dbReference>
<dbReference type="InterPro" id="IPR045474">
    <property type="entry name" value="GEVED"/>
</dbReference>
<evidence type="ECO:0000256" key="2">
    <source>
        <dbReference type="SAM" id="SignalP"/>
    </source>
</evidence>
<dbReference type="EMBL" id="CP034159">
    <property type="protein sequence ID" value="AZI33178.1"/>
    <property type="molecule type" value="Genomic_DNA"/>
</dbReference>
<dbReference type="Gene3D" id="3.40.390.10">
    <property type="entry name" value="Collagenase (Catalytic Domain)"/>
    <property type="match status" value="1"/>
</dbReference>
<name>A0A3G8XK40_9FLAO</name>
<dbReference type="AlphaFoldDB" id="A0A3G8XK40"/>
<dbReference type="Pfam" id="PF13583">
    <property type="entry name" value="Reprolysin_4"/>
    <property type="match status" value="1"/>
</dbReference>
<dbReference type="InterPro" id="IPR003961">
    <property type="entry name" value="FN3_dom"/>
</dbReference>
<dbReference type="NCBIfam" id="TIGR04183">
    <property type="entry name" value="Por_Secre_tail"/>
    <property type="match status" value="1"/>
</dbReference>
<dbReference type="Pfam" id="PF20009">
    <property type="entry name" value="GEVED"/>
    <property type="match status" value="1"/>
</dbReference>
<reference evidence="5" key="1">
    <citation type="submission" date="2018-11" db="EMBL/GenBank/DDBJ databases">
        <title>Proposal to divide the Flavobacteriaceae and reorganize its genera based on Amino Acid Identity values calculated from whole genome sequences.</title>
        <authorList>
            <person name="Nicholson A.C."/>
            <person name="Gulvik C.A."/>
            <person name="Whitney A.M."/>
            <person name="Humrighouse B.W."/>
            <person name="Bell M."/>
            <person name="Holmes B."/>
            <person name="Steigerwalt A.G."/>
            <person name="Villarma A."/>
            <person name="Sheth M."/>
            <person name="Batra D."/>
            <person name="Pryor J."/>
            <person name="Bernardet J.-F."/>
            <person name="Hugo C."/>
            <person name="Kampfer P."/>
            <person name="Newman J.D."/>
            <person name="McQuiston J.R."/>
        </authorList>
    </citation>
    <scope>NUCLEOTIDE SEQUENCE [LARGE SCALE GENOMIC DNA]</scope>
    <source>
        <strain evidence="5">G0081</strain>
    </source>
</reference>
<dbReference type="SUPFAM" id="SSF49265">
    <property type="entry name" value="Fibronectin type III"/>
    <property type="match status" value="1"/>
</dbReference>
<dbReference type="CDD" id="cd00063">
    <property type="entry name" value="FN3"/>
    <property type="match status" value="1"/>
</dbReference>
<dbReference type="GO" id="GO:0008237">
    <property type="term" value="F:metallopeptidase activity"/>
    <property type="evidence" value="ECO:0007669"/>
    <property type="project" value="InterPro"/>
</dbReference>
<gene>
    <name evidence="4" type="ORF">EIB73_08325</name>
</gene>
<dbReference type="Pfam" id="PF18962">
    <property type="entry name" value="Por_Secre_tail"/>
    <property type="match status" value="1"/>
</dbReference>
<dbReference type="KEGG" id="ccas:EIB73_08325"/>
<dbReference type="Proteomes" id="UP000270185">
    <property type="component" value="Chromosome"/>
</dbReference>
<feature type="signal peptide" evidence="2">
    <location>
        <begin position="1"/>
        <end position="19"/>
    </location>
</feature>
<evidence type="ECO:0000259" key="3">
    <source>
        <dbReference type="PROSITE" id="PS50853"/>
    </source>
</evidence>
<sequence>MKKIFTSLLCGLMSTAAIAQWSPTSMQGEKIRPTSNVTSYYSLDLNKMRSALANAQETGKNAVPVEIKIPTLDGKVERFAVYSAPVVVKSVADRYQLGSYVGVGIDNPTAYVRFSVAPNDFQSMMVRNGKYEFIEPQNTSKSVYGVHAKSNKSEADKAFVCSTSEAPLTKQQIDKMYSAGQNFTNNPLDFNKASDKKYRTMRLAMSVNGEYTQYFGGVEQALTAINATITRCNFVFEKDFALKLILQDFPELIFTDPATDPYTTLANWNVQLQQTLTNTIGNDAYDIGHMFGASGGGGNAGCIGCVCINPTGPNVKAKGSGITSPADGIPMGDNFDIDYVAHEIGHQLGANHTFSQGLEGTGQNVEPGSGSTIMGYAGITGATDVQQHSDAYFHINSINQVQTNLISKTCDVETDLTGNNPPVITPMADITIPKGTAFVLTAQATDPENDPLIYTWEQVDNATTPISKANLGNTTSGASFRSITGTDNPTRYFPKLETVMAGNVSNPNDWEAVSSVARSSNFRVTVRDNNADTAQQQTEQALQKVTVSANGPFKITTNKVYNNAPGPLTWDVVGTDAAPFNVANVKIDYTTDNGATWTVLAASTPNDGSEDFSFSSFATDTALKVRISAIGNVFYAVAPVTVSAIVACDGTAPAGLAASGVTVNSATVSWDPIASATYTLRYKKAADATWTVVPLTTNSYTITDLEESTAYDVEVAAVCSGTTGAYAATTFTTSMFAYCSLSSTNSTDEYISNVKITAEGALGVNSTSGASNYSNYSSDPARLVNLARNTTNNVISVTKAWPGTKYSEAVTAWIDFNRNGVYEPSEVVMSTAANQTTPVTATFAVPADAYVGDKTVGMRVALRFNSPQTDPCGTYSYGEVEDYAVKISATLGVNDNVKSTEVQVYPNPAVDVLNVTKVTDKASYTIYNMAGQAVSKGKVADNKVQVSKLEKGVYIIAVDYNGDVTKVKFIKK</sequence>
<evidence type="ECO:0000313" key="4">
    <source>
        <dbReference type="EMBL" id="AZI33178.1"/>
    </source>
</evidence>
<evidence type="ECO:0000313" key="5">
    <source>
        <dbReference type="Proteomes" id="UP000270185"/>
    </source>
</evidence>
<keyword evidence="5" id="KW-1185">Reference proteome</keyword>